<accession>A0A6M1U303</accession>
<dbReference type="SUPFAM" id="SSF47090">
    <property type="entry name" value="PGBD-like"/>
    <property type="match status" value="1"/>
</dbReference>
<evidence type="ECO:0000259" key="2">
    <source>
        <dbReference type="Pfam" id="PF01471"/>
    </source>
</evidence>
<keyword evidence="4" id="KW-1185">Reference proteome</keyword>
<dbReference type="EMBL" id="JAALFE010000004">
    <property type="protein sequence ID" value="NGQ90515.1"/>
    <property type="molecule type" value="Genomic_DNA"/>
</dbReference>
<evidence type="ECO:0000313" key="4">
    <source>
        <dbReference type="Proteomes" id="UP000474758"/>
    </source>
</evidence>
<feature type="signal peptide" evidence="1">
    <location>
        <begin position="1"/>
        <end position="28"/>
    </location>
</feature>
<keyword evidence="1" id="KW-0732">Signal</keyword>
<sequence>MLPNLRTLSTAAIAALALAATAAAPVQAGQRERDFLKGVAATVIVGTVLQNMNKQRAQAQTPRGYYQQPAYQQPQYYVPPSRNQQTNFVPQAHHGLTTSAAAQAFKSYSPTERRAIQRQLSRQGYYYGAIDGVFGPATYRALSSYAVDRGLSGRIDSASGAYTVYDSLIY</sequence>
<feature type="chain" id="PRO_5027102647" evidence="1">
    <location>
        <begin position="29"/>
        <end position="170"/>
    </location>
</feature>
<dbReference type="Gene3D" id="1.10.101.10">
    <property type="entry name" value="PGBD-like superfamily/PGBD"/>
    <property type="match status" value="1"/>
</dbReference>
<feature type="domain" description="Peptidoglycan binding-like" evidence="2">
    <location>
        <begin position="111"/>
        <end position="145"/>
    </location>
</feature>
<name>A0A6M1U303_9RHOB</name>
<reference evidence="3 4" key="1">
    <citation type="submission" date="2020-02" db="EMBL/GenBank/DDBJ databases">
        <title>Rhodobacter translucens sp. nov., a novel bacterium isolated from activated sludge.</title>
        <authorList>
            <person name="Liu J."/>
        </authorList>
    </citation>
    <scope>NUCLEOTIDE SEQUENCE [LARGE SCALE GENOMIC DNA]</scope>
    <source>
        <strain evidence="3 4">HX-7-19</strain>
    </source>
</reference>
<comment type="caution">
    <text evidence="3">The sequence shown here is derived from an EMBL/GenBank/DDBJ whole genome shotgun (WGS) entry which is preliminary data.</text>
</comment>
<dbReference type="AlphaFoldDB" id="A0A6M1U303"/>
<dbReference type="Pfam" id="PF01471">
    <property type="entry name" value="PG_binding_1"/>
    <property type="match status" value="1"/>
</dbReference>
<dbReference type="InterPro" id="IPR002477">
    <property type="entry name" value="Peptidoglycan-bd-like"/>
</dbReference>
<organism evidence="3 4">
    <name type="scientific">Paragemmobacter kunshanensis</name>
    <dbReference type="NCBI Taxonomy" id="2583234"/>
    <lineage>
        <taxon>Bacteria</taxon>
        <taxon>Pseudomonadati</taxon>
        <taxon>Pseudomonadota</taxon>
        <taxon>Alphaproteobacteria</taxon>
        <taxon>Rhodobacterales</taxon>
        <taxon>Paracoccaceae</taxon>
        <taxon>Paragemmobacter</taxon>
    </lineage>
</organism>
<evidence type="ECO:0000256" key="1">
    <source>
        <dbReference type="SAM" id="SignalP"/>
    </source>
</evidence>
<evidence type="ECO:0000313" key="3">
    <source>
        <dbReference type="EMBL" id="NGQ90515.1"/>
    </source>
</evidence>
<dbReference type="InterPro" id="IPR036366">
    <property type="entry name" value="PGBDSf"/>
</dbReference>
<protein>
    <submittedName>
        <fullName evidence="3">Peptidoglycan-binding protein</fullName>
    </submittedName>
</protein>
<dbReference type="InterPro" id="IPR036365">
    <property type="entry name" value="PGBD-like_sf"/>
</dbReference>
<gene>
    <name evidence="3" type="ORF">G5V65_06365</name>
</gene>
<proteinExistence type="predicted"/>
<dbReference type="Proteomes" id="UP000474758">
    <property type="component" value="Unassembled WGS sequence"/>
</dbReference>